<gene>
    <name evidence="1" type="ORF">NPIL_70761</name>
</gene>
<sequence>MGGFVCRVSLACWQGTQQRTIDMIFSPMPGCTNRFRLNRWRLQYQDGRKLLRLETLSASCSLEPKMESVFQTYRNINKHPQEGNTLQKFSKGNCKILRIVFVS</sequence>
<dbReference type="EMBL" id="BMAW01004211">
    <property type="protein sequence ID" value="GFS87611.1"/>
    <property type="molecule type" value="Genomic_DNA"/>
</dbReference>
<dbReference type="AlphaFoldDB" id="A0A8X6N0X3"/>
<organism evidence="1 2">
    <name type="scientific">Nephila pilipes</name>
    <name type="common">Giant wood spider</name>
    <name type="synonym">Nephila maculata</name>
    <dbReference type="NCBI Taxonomy" id="299642"/>
    <lineage>
        <taxon>Eukaryota</taxon>
        <taxon>Metazoa</taxon>
        <taxon>Ecdysozoa</taxon>
        <taxon>Arthropoda</taxon>
        <taxon>Chelicerata</taxon>
        <taxon>Arachnida</taxon>
        <taxon>Araneae</taxon>
        <taxon>Araneomorphae</taxon>
        <taxon>Entelegynae</taxon>
        <taxon>Araneoidea</taxon>
        <taxon>Nephilidae</taxon>
        <taxon>Nephila</taxon>
    </lineage>
</organism>
<proteinExistence type="predicted"/>
<comment type="caution">
    <text evidence="1">The sequence shown here is derived from an EMBL/GenBank/DDBJ whole genome shotgun (WGS) entry which is preliminary data.</text>
</comment>
<dbReference type="Proteomes" id="UP000887013">
    <property type="component" value="Unassembled WGS sequence"/>
</dbReference>
<name>A0A8X6N0X3_NEPPI</name>
<reference evidence="1" key="1">
    <citation type="submission" date="2020-08" db="EMBL/GenBank/DDBJ databases">
        <title>Multicomponent nature underlies the extraordinary mechanical properties of spider dragline silk.</title>
        <authorList>
            <person name="Kono N."/>
            <person name="Nakamura H."/>
            <person name="Mori M."/>
            <person name="Yoshida Y."/>
            <person name="Ohtoshi R."/>
            <person name="Malay A.D."/>
            <person name="Moran D.A.P."/>
            <person name="Tomita M."/>
            <person name="Numata K."/>
            <person name="Arakawa K."/>
        </authorList>
    </citation>
    <scope>NUCLEOTIDE SEQUENCE</scope>
</reference>
<evidence type="ECO:0000313" key="1">
    <source>
        <dbReference type="EMBL" id="GFS87611.1"/>
    </source>
</evidence>
<keyword evidence="2" id="KW-1185">Reference proteome</keyword>
<evidence type="ECO:0000313" key="2">
    <source>
        <dbReference type="Proteomes" id="UP000887013"/>
    </source>
</evidence>
<protein>
    <submittedName>
        <fullName evidence="1">Uncharacterized protein</fullName>
    </submittedName>
</protein>
<accession>A0A8X6N0X3</accession>